<proteinExistence type="predicted"/>
<gene>
    <name evidence="1" type="ORF">SPARVUS_LOCUS8708963</name>
</gene>
<sequence>MFFTEVQSAYTSEILHGGEVAYLSGVRKMFFM</sequence>
<keyword evidence="2" id="KW-1185">Reference proteome</keyword>
<evidence type="ECO:0000313" key="1">
    <source>
        <dbReference type="EMBL" id="CAI9577418.1"/>
    </source>
</evidence>
<dbReference type="Proteomes" id="UP001162483">
    <property type="component" value="Unassembled WGS sequence"/>
</dbReference>
<organism evidence="1 2">
    <name type="scientific">Staurois parvus</name>
    <dbReference type="NCBI Taxonomy" id="386267"/>
    <lineage>
        <taxon>Eukaryota</taxon>
        <taxon>Metazoa</taxon>
        <taxon>Chordata</taxon>
        <taxon>Craniata</taxon>
        <taxon>Vertebrata</taxon>
        <taxon>Euteleostomi</taxon>
        <taxon>Amphibia</taxon>
        <taxon>Batrachia</taxon>
        <taxon>Anura</taxon>
        <taxon>Neobatrachia</taxon>
        <taxon>Ranoidea</taxon>
        <taxon>Ranidae</taxon>
        <taxon>Staurois</taxon>
    </lineage>
</organism>
<reference evidence="1" key="1">
    <citation type="submission" date="2023-05" db="EMBL/GenBank/DDBJ databases">
        <authorList>
            <person name="Stuckert A."/>
        </authorList>
    </citation>
    <scope>NUCLEOTIDE SEQUENCE</scope>
</reference>
<evidence type="ECO:0000313" key="2">
    <source>
        <dbReference type="Proteomes" id="UP001162483"/>
    </source>
</evidence>
<accession>A0ABN9DY43</accession>
<dbReference type="EMBL" id="CATNWA010014914">
    <property type="protein sequence ID" value="CAI9577418.1"/>
    <property type="molecule type" value="Genomic_DNA"/>
</dbReference>
<comment type="caution">
    <text evidence="1">The sequence shown here is derived from an EMBL/GenBank/DDBJ whole genome shotgun (WGS) entry which is preliminary data.</text>
</comment>
<protein>
    <submittedName>
        <fullName evidence="1">Uncharacterized protein</fullName>
    </submittedName>
</protein>
<name>A0ABN9DY43_9NEOB</name>